<keyword evidence="3" id="KW-0862">Zinc</keyword>
<keyword evidence="8" id="KW-1185">Reference proteome</keyword>
<dbReference type="Proteomes" id="UP000811619">
    <property type="component" value="Unassembled WGS sequence"/>
</dbReference>
<dbReference type="SMART" id="SM00064">
    <property type="entry name" value="FYVE"/>
    <property type="match status" value="1"/>
</dbReference>
<feature type="compositionally biased region" description="Basic residues" evidence="5">
    <location>
        <begin position="39"/>
        <end position="48"/>
    </location>
</feature>
<dbReference type="SUPFAM" id="SSF57903">
    <property type="entry name" value="FYVE/PHD zinc finger"/>
    <property type="match status" value="1"/>
</dbReference>
<evidence type="ECO:0000256" key="3">
    <source>
        <dbReference type="ARBA" id="ARBA00022833"/>
    </source>
</evidence>
<evidence type="ECO:0000259" key="6">
    <source>
        <dbReference type="PROSITE" id="PS50178"/>
    </source>
</evidence>
<dbReference type="GO" id="GO:0008270">
    <property type="term" value="F:zinc ion binding"/>
    <property type="evidence" value="ECO:0007669"/>
    <property type="project" value="UniProtKB-KW"/>
</dbReference>
<accession>A0A8K0JIS0</accession>
<dbReference type="AlphaFoldDB" id="A0A8K0JIS0"/>
<evidence type="ECO:0000256" key="1">
    <source>
        <dbReference type="ARBA" id="ARBA00022723"/>
    </source>
</evidence>
<evidence type="ECO:0000256" key="2">
    <source>
        <dbReference type="ARBA" id="ARBA00022771"/>
    </source>
</evidence>
<dbReference type="OrthoDB" id="10018316at2759"/>
<sequence length="303" mass="33449">MAADLIMPTLSADQYQSRLFLPTKIPANGSAPGHAYDHFHHRPHHARSQSHQVSPGPQISPLDNSGIPQSPLFSTPPSPNAQYKLYGGGRPMYMPAVLRRNDEFPSTVVTRCRTGGSTSSSDSDSTLKRANTVLMSIPGLSVLGQHFARRPACESNRTLEGDWKLDSFPEVAGLPTRKHWKPDSESSICDDPGCKRTFNYFVRRHHCRKCGDIFCDWHSSATVPLDQNAEFNPRATPSRTCNYCFNKVKSLHSRKDSQSSGSTVDEADMPATPVNAPPMPGVTLPHKPEVPASGPRDWNWSTF</sequence>
<dbReference type="Pfam" id="PF01363">
    <property type="entry name" value="FYVE"/>
    <property type="match status" value="1"/>
</dbReference>
<feature type="domain" description="FYVE-type" evidence="6">
    <location>
        <begin position="194"/>
        <end position="249"/>
    </location>
</feature>
<dbReference type="InterPro" id="IPR011011">
    <property type="entry name" value="Znf_FYVE_PHD"/>
</dbReference>
<feature type="compositionally biased region" description="Polar residues" evidence="5">
    <location>
        <begin position="49"/>
        <end position="73"/>
    </location>
</feature>
<organism evidence="7 8">
    <name type="scientific">Claviceps africana</name>
    <dbReference type="NCBI Taxonomy" id="83212"/>
    <lineage>
        <taxon>Eukaryota</taxon>
        <taxon>Fungi</taxon>
        <taxon>Dikarya</taxon>
        <taxon>Ascomycota</taxon>
        <taxon>Pezizomycotina</taxon>
        <taxon>Sordariomycetes</taxon>
        <taxon>Hypocreomycetidae</taxon>
        <taxon>Hypocreales</taxon>
        <taxon>Clavicipitaceae</taxon>
        <taxon>Claviceps</taxon>
    </lineage>
</organism>
<name>A0A8K0JIS0_9HYPO</name>
<proteinExistence type="predicted"/>
<evidence type="ECO:0000313" key="8">
    <source>
        <dbReference type="Proteomes" id="UP000811619"/>
    </source>
</evidence>
<dbReference type="PROSITE" id="PS50178">
    <property type="entry name" value="ZF_FYVE"/>
    <property type="match status" value="1"/>
</dbReference>
<evidence type="ECO:0000256" key="5">
    <source>
        <dbReference type="SAM" id="MobiDB-lite"/>
    </source>
</evidence>
<dbReference type="InterPro" id="IPR013083">
    <property type="entry name" value="Znf_RING/FYVE/PHD"/>
</dbReference>
<keyword evidence="1" id="KW-0479">Metal-binding</keyword>
<dbReference type="EMBL" id="SRPY01000015">
    <property type="protein sequence ID" value="KAG5930413.1"/>
    <property type="molecule type" value="Genomic_DNA"/>
</dbReference>
<reference evidence="7" key="1">
    <citation type="journal article" date="2020" name="bioRxiv">
        <title>Whole genome comparisons of ergot fungi reveals the divergence and evolution of species within the genus Claviceps are the result of varying mechanisms driving genome evolution and host range expansion.</title>
        <authorList>
            <person name="Wyka S.A."/>
            <person name="Mondo S.J."/>
            <person name="Liu M."/>
            <person name="Dettman J."/>
            <person name="Nalam V."/>
            <person name="Broders K.D."/>
        </authorList>
    </citation>
    <scope>NUCLEOTIDE SEQUENCE</scope>
    <source>
        <strain evidence="7">CCC 489</strain>
    </source>
</reference>
<dbReference type="InterPro" id="IPR000306">
    <property type="entry name" value="Znf_FYVE"/>
</dbReference>
<feature type="region of interest" description="Disordered" evidence="5">
    <location>
        <begin position="31"/>
        <end position="81"/>
    </location>
</feature>
<comment type="caution">
    <text evidence="7">The sequence shown here is derived from an EMBL/GenBank/DDBJ whole genome shotgun (WGS) entry which is preliminary data.</text>
</comment>
<protein>
    <recommendedName>
        <fullName evidence="6">FYVE-type domain-containing protein</fullName>
    </recommendedName>
</protein>
<dbReference type="CDD" id="cd15760">
    <property type="entry name" value="FYVE_scVPS27p_like"/>
    <property type="match status" value="1"/>
</dbReference>
<evidence type="ECO:0000256" key="4">
    <source>
        <dbReference type="PROSITE-ProRule" id="PRU00091"/>
    </source>
</evidence>
<evidence type="ECO:0000313" key="7">
    <source>
        <dbReference type="EMBL" id="KAG5930413.1"/>
    </source>
</evidence>
<dbReference type="PANTHER" id="PTHR23164:SF30">
    <property type="entry name" value="EARLY ENDOSOME ANTIGEN 1"/>
    <property type="match status" value="1"/>
</dbReference>
<dbReference type="PANTHER" id="PTHR23164">
    <property type="entry name" value="EARLY ENDOSOME ANTIGEN 1"/>
    <property type="match status" value="1"/>
</dbReference>
<feature type="region of interest" description="Disordered" evidence="5">
    <location>
        <begin position="254"/>
        <end position="303"/>
    </location>
</feature>
<gene>
    <name evidence="7" type="ORF">E4U42_001660</name>
</gene>
<dbReference type="InterPro" id="IPR017455">
    <property type="entry name" value="Znf_FYVE-rel"/>
</dbReference>
<dbReference type="Gene3D" id="3.30.40.10">
    <property type="entry name" value="Zinc/RING finger domain, C3HC4 (zinc finger)"/>
    <property type="match status" value="1"/>
</dbReference>
<keyword evidence="2 4" id="KW-0863">Zinc-finger</keyword>